<dbReference type="Gene3D" id="1.20.120.450">
    <property type="entry name" value="dinb family like domain"/>
    <property type="match status" value="1"/>
</dbReference>
<keyword evidence="2" id="KW-0479">Metal-binding</keyword>
<name>H1YD84_9SPHI</name>
<organism evidence="6 7">
    <name type="scientific">Mucilaginibacter paludis DSM 18603</name>
    <dbReference type="NCBI Taxonomy" id="714943"/>
    <lineage>
        <taxon>Bacteria</taxon>
        <taxon>Pseudomonadati</taxon>
        <taxon>Bacteroidota</taxon>
        <taxon>Sphingobacteriia</taxon>
        <taxon>Sphingobacteriales</taxon>
        <taxon>Sphingobacteriaceae</taxon>
        <taxon>Mucilaginibacter</taxon>
    </lineage>
</organism>
<evidence type="ECO:0000313" key="6">
    <source>
        <dbReference type="EMBL" id="EHQ27110.1"/>
    </source>
</evidence>
<dbReference type="eggNOG" id="COG2318">
    <property type="taxonomic scope" value="Bacteria"/>
</dbReference>
<dbReference type="RefSeq" id="WP_008507413.1">
    <property type="nucleotide sequence ID" value="NZ_CM001403.1"/>
</dbReference>
<dbReference type="InterPro" id="IPR023774">
    <property type="entry name" value="Put_metal_dep_hydrolase_YfiT"/>
</dbReference>
<evidence type="ECO:0000313" key="7">
    <source>
        <dbReference type="Proteomes" id="UP000002774"/>
    </source>
</evidence>
<evidence type="ECO:0000259" key="5">
    <source>
        <dbReference type="Pfam" id="PF12867"/>
    </source>
</evidence>
<keyword evidence="7" id="KW-1185">Reference proteome</keyword>
<dbReference type="STRING" id="714943.Mucpa_3003"/>
<dbReference type="Pfam" id="PF12867">
    <property type="entry name" value="DinB_2"/>
    <property type="match status" value="1"/>
</dbReference>
<dbReference type="AlphaFoldDB" id="H1YD84"/>
<reference evidence="6" key="1">
    <citation type="submission" date="2011-09" db="EMBL/GenBank/DDBJ databases">
        <title>The permanent draft genome of Mucilaginibacter paludis DSM 18603.</title>
        <authorList>
            <consortium name="US DOE Joint Genome Institute (JGI-PGF)"/>
            <person name="Lucas S."/>
            <person name="Han J."/>
            <person name="Lapidus A."/>
            <person name="Bruce D."/>
            <person name="Goodwin L."/>
            <person name="Pitluck S."/>
            <person name="Peters L."/>
            <person name="Kyrpides N."/>
            <person name="Mavromatis K."/>
            <person name="Ivanova N."/>
            <person name="Mikhailova N."/>
            <person name="Held B."/>
            <person name="Detter J.C."/>
            <person name="Tapia R."/>
            <person name="Han C."/>
            <person name="Land M."/>
            <person name="Hauser L."/>
            <person name="Markowitz V."/>
            <person name="Cheng J.-F."/>
            <person name="Hugenholtz P."/>
            <person name="Woyke T."/>
            <person name="Wu D."/>
            <person name="Tindall B."/>
            <person name="Brambilla E."/>
            <person name="Klenk H.-P."/>
            <person name="Eisen J.A."/>
        </authorList>
    </citation>
    <scope>NUCLEOTIDE SEQUENCE [LARGE SCALE GENOMIC DNA]</scope>
    <source>
        <strain evidence="6">DSM 18603</strain>
    </source>
</reference>
<feature type="domain" description="DinB-like" evidence="5">
    <location>
        <begin position="37"/>
        <end position="169"/>
    </location>
</feature>
<dbReference type="HOGENOM" id="CLU_105789_1_0_10"/>
<dbReference type="Proteomes" id="UP000002774">
    <property type="component" value="Chromosome"/>
</dbReference>
<accession>H1YD84</accession>
<dbReference type="HAMAP" id="MF_01256">
    <property type="entry name" value="YfiT_hydrol"/>
    <property type="match status" value="1"/>
</dbReference>
<proteinExistence type="inferred from homology"/>
<keyword evidence="3 6" id="KW-0378">Hydrolase</keyword>
<sequence>MSTALDPAKYPIGKFTAPSSYTQQEMQAWIDDIKTLPGRLHKAVMTLTEPQLDTPYRTGGWTIRQVVHHVADSHANALIRFKLALTEDNPTIKPYEEADWALLADYRLPVEPALRMLEGLHLRWAAILEGMDEDQWNKTFYHPASGETAPLRKILGMYAWHGKHHLAHITGVKF</sequence>
<keyword evidence="1" id="KW-0963">Cytoplasm</keyword>
<dbReference type="InterPro" id="IPR024775">
    <property type="entry name" value="DinB-like"/>
</dbReference>
<dbReference type="NCBIfam" id="NF009807">
    <property type="entry name" value="PRK13291.1"/>
    <property type="match status" value="1"/>
</dbReference>
<evidence type="ECO:0000256" key="2">
    <source>
        <dbReference type="ARBA" id="ARBA00022723"/>
    </source>
</evidence>
<gene>
    <name evidence="6" type="ORF">Mucpa_3003</name>
</gene>
<dbReference type="GO" id="GO:0046872">
    <property type="term" value="F:metal ion binding"/>
    <property type="evidence" value="ECO:0007669"/>
    <property type="project" value="UniProtKB-KW"/>
</dbReference>
<dbReference type="SUPFAM" id="SSF109854">
    <property type="entry name" value="DinB/YfiT-like putative metalloenzymes"/>
    <property type="match status" value="1"/>
</dbReference>
<evidence type="ECO:0000256" key="1">
    <source>
        <dbReference type="ARBA" id="ARBA00022490"/>
    </source>
</evidence>
<dbReference type="EMBL" id="CM001403">
    <property type="protein sequence ID" value="EHQ27110.1"/>
    <property type="molecule type" value="Genomic_DNA"/>
</dbReference>
<evidence type="ECO:0000256" key="3">
    <source>
        <dbReference type="ARBA" id="ARBA00022801"/>
    </source>
</evidence>
<evidence type="ECO:0000256" key="4">
    <source>
        <dbReference type="ARBA" id="ARBA00022833"/>
    </source>
</evidence>
<dbReference type="OrthoDB" id="9796039at2"/>
<dbReference type="InterPro" id="IPR034660">
    <property type="entry name" value="DinB/YfiT-like"/>
</dbReference>
<dbReference type="GO" id="GO:0016787">
    <property type="term" value="F:hydrolase activity"/>
    <property type="evidence" value="ECO:0007669"/>
    <property type="project" value="UniProtKB-KW"/>
</dbReference>
<protein>
    <submittedName>
        <fullName evidence="6">Metal-dependent hydrolase</fullName>
    </submittedName>
</protein>
<keyword evidence="4" id="KW-0862">Zinc</keyword>